<dbReference type="InterPro" id="IPR015943">
    <property type="entry name" value="WD40/YVTN_repeat-like_dom_sf"/>
</dbReference>
<feature type="region of interest" description="Disordered" evidence="5">
    <location>
        <begin position="1"/>
        <end position="56"/>
    </location>
</feature>
<dbReference type="AlphaFoldDB" id="A0A4P9X7F4"/>
<dbReference type="InterPro" id="IPR050995">
    <property type="entry name" value="WD-F-box_domain-protein"/>
</dbReference>
<feature type="compositionally biased region" description="Low complexity" evidence="5">
    <location>
        <begin position="435"/>
        <end position="460"/>
    </location>
</feature>
<organism evidence="6 7">
    <name type="scientific">Caulochytrium protostelioides</name>
    <dbReference type="NCBI Taxonomy" id="1555241"/>
    <lineage>
        <taxon>Eukaryota</taxon>
        <taxon>Fungi</taxon>
        <taxon>Fungi incertae sedis</taxon>
        <taxon>Chytridiomycota</taxon>
        <taxon>Chytridiomycota incertae sedis</taxon>
        <taxon>Chytridiomycetes</taxon>
        <taxon>Caulochytriales</taxon>
        <taxon>Caulochytriaceae</taxon>
        <taxon>Caulochytrium</taxon>
    </lineage>
</organism>
<dbReference type="Pfam" id="PF00400">
    <property type="entry name" value="WD40"/>
    <property type="match status" value="3"/>
</dbReference>
<dbReference type="STRING" id="1555241.A0A4P9X7F4"/>
<feature type="region of interest" description="Disordered" evidence="5">
    <location>
        <begin position="154"/>
        <end position="190"/>
    </location>
</feature>
<protein>
    <submittedName>
        <fullName evidence="6">Uncharacterized protein</fullName>
    </submittedName>
</protein>
<feature type="compositionally biased region" description="Pro residues" evidence="5">
    <location>
        <begin position="27"/>
        <end position="36"/>
    </location>
</feature>
<dbReference type="SMART" id="SM00320">
    <property type="entry name" value="WD40"/>
    <property type="match status" value="5"/>
</dbReference>
<feature type="region of interest" description="Disordered" evidence="5">
    <location>
        <begin position="102"/>
        <end position="134"/>
    </location>
</feature>
<evidence type="ECO:0000313" key="7">
    <source>
        <dbReference type="Proteomes" id="UP000274922"/>
    </source>
</evidence>
<dbReference type="InterPro" id="IPR019775">
    <property type="entry name" value="WD40_repeat_CS"/>
</dbReference>
<feature type="repeat" description="WD" evidence="3">
    <location>
        <begin position="747"/>
        <end position="788"/>
    </location>
</feature>
<dbReference type="OrthoDB" id="538223at2759"/>
<feature type="region of interest" description="Disordered" evidence="5">
    <location>
        <begin position="362"/>
        <end position="548"/>
    </location>
</feature>
<feature type="repeat" description="WD" evidence="3">
    <location>
        <begin position="789"/>
        <end position="830"/>
    </location>
</feature>
<dbReference type="SUPFAM" id="SSF50978">
    <property type="entry name" value="WD40 repeat-like"/>
    <property type="match status" value="1"/>
</dbReference>
<feature type="compositionally biased region" description="Gly residues" evidence="5">
    <location>
        <begin position="532"/>
        <end position="542"/>
    </location>
</feature>
<evidence type="ECO:0000256" key="1">
    <source>
        <dbReference type="ARBA" id="ARBA00022574"/>
    </source>
</evidence>
<dbReference type="EMBL" id="ML014182">
    <property type="protein sequence ID" value="RKP01177.1"/>
    <property type="molecule type" value="Genomic_DNA"/>
</dbReference>
<evidence type="ECO:0000256" key="5">
    <source>
        <dbReference type="SAM" id="MobiDB-lite"/>
    </source>
</evidence>
<dbReference type="PROSITE" id="PS50294">
    <property type="entry name" value="WD_REPEATS_REGION"/>
    <property type="match status" value="3"/>
</dbReference>
<proteinExistence type="predicted"/>
<gene>
    <name evidence="6" type="ORF">CXG81DRAFT_26145</name>
</gene>
<feature type="repeat" description="WD" evidence="3">
    <location>
        <begin position="693"/>
        <end position="727"/>
    </location>
</feature>
<evidence type="ECO:0000313" key="6">
    <source>
        <dbReference type="EMBL" id="RKP01177.1"/>
    </source>
</evidence>
<evidence type="ECO:0000256" key="4">
    <source>
        <dbReference type="SAM" id="Coils"/>
    </source>
</evidence>
<feature type="compositionally biased region" description="Polar residues" evidence="5">
    <location>
        <begin position="507"/>
        <end position="519"/>
    </location>
</feature>
<evidence type="ECO:0000256" key="3">
    <source>
        <dbReference type="PROSITE-ProRule" id="PRU00221"/>
    </source>
</evidence>
<dbReference type="InterPro" id="IPR001680">
    <property type="entry name" value="WD40_rpt"/>
</dbReference>
<feature type="compositionally biased region" description="Low complexity" evidence="5">
    <location>
        <begin position="520"/>
        <end position="531"/>
    </location>
</feature>
<accession>A0A4P9X7F4</accession>
<sequence length="1000" mass="102478">MADAGMTAASRASPQPDKLDAHTSPIPVDPFAPPSAAPNTGAALGSTMPLGTPASNAAAAAAVASPGSPAARSKGGVAVRIAHANDIYQNVESDLPLLHGYGDDDMDRGGGDGVQGGDAHHGRFEDDDGDASDVSETLESSLMRLKRYNARATAQHGHARFMDSDGADGGRHASSQEPKRAQAAAPVPEVKSGDECVEDFLRNFLVLHGFTRTMQTFQNELYTLKQTGKLSLMIENARLPDVYRQNHNLQVAVNDLSAEADSYKARAGNMYDDNERFKRESITHRRHRQRIALEKKTIEIENKTLRAERDDATAKLKQLRTTVEALNKELVLLRIEKERAFAEKPRAPLAAPTDRAIAGTEALQAARSAAAASPTAGPIHPPQSPRMASAAKGRSFDRASRPADADRDRERHLSPIPPVSPSHHQPHGPGLVSFAPASPTASTAVPATAAARRGPASATSHAAPPRNLHDPTAGAGTAGRHGAAGSHQAGGLVASSPPVPPLPIAPSNASGGHTSFSPTTGPASGHPHGAGSSLGGGGGPASGGTPAARAVLPLEDRPNPFSHMRAAPWRPNAAVAPSTPGTETVAMVSTTAAAAAADEPKTAGGTLIGAVAPPIETLAIVAHHGPITALRLHPKKPMLASAARNDGGGWKLWGLNGNLIMVGQTQGRSSTAGWNMGSGSGLAARGATSAPTITDLDFSPNGASLITGADDGSVKIWPLTANAGATAATGSSGGGDAATMTLGGDASGARESAVSAVAYHDTGDFVLAGAQDGLTKLWDLRSGKCRQTFRGHAGAIHATGFVPYSNTVVTASGDATVCMWDARTSLCSRTLTAHTGAAVLDFAHTFQARHFGTVDASGRVMVWDAKNTKTPLAALQVWRDGAVTPAGAGLAGPTGGPLGGEPAPVASAAQAPALGGIAFDKSGNTVFVTTSVGAVCAISLVHNSTGTEGSLLTAWQTSGASEASRGRSGRLDVDFGKLRFHRTTEALVLGERDGQIRIFQ</sequence>
<reference evidence="7" key="1">
    <citation type="journal article" date="2018" name="Nat. Microbiol.">
        <title>Leveraging single-cell genomics to expand the fungal tree of life.</title>
        <authorList>
            <person name="Ahrendt S.R."/>
            <person name="Quandt C.A."/>
            <person name="Ciobanu D."/>
            <person name="Clum A."/>
            <person name="Salamov A."/>
            <person name="Andreopoulos B."/>
            <person name="Cheng J.F."/>
            <person name="Woyke T."/>
            <person name="Pelin A."/>
            <person name="Henrissat B."/>
            <person name="Reynolds N.K."/>
            <person name="Benny G.L."/>
            <person name="Smith M.E."/>
            <person name="James T.Y."/>
            <person name="Grigoriev I.V."/>
        </authorList>
    </citation>
    <scope>NUCLEOTIDE SEQUENCE [LARGE SCALE GENOMIC DNA]</scope>
    <source>
        <strain evidence="7">ATCC 52028</strain>
    </source>
</reference>
<keyword evidence="2" id="KW-0677">Repeat</keyword>
<feature type="compositionally biased region" description="Basic and acidic residues" evidence="5">
    <location>
        <begin position="394"/>
        <end position="413"/>
    </location>
</feature>
<dbReference type="PROSITE" id="PS50082">
    <property type="entry name" value="WD_REPEATS_2"/>
    <property type="match status" value="3"/>
</dbReference>
<evidence type="ECO:0000256" key="2">
    <source>
        <dbReference type="ARBA" id="ARBA00022737"/>
    </source>
</evidence>
<name>A0A4P9X7F4_9FUNG</name>
<dbReference type="InterPro" id="IPR036322">
    <property type="entry name" value="WD40_repeat_dom_sf"/>
</dbReference>
<dbReference type="PANTHER" id="PTHR14604:SF3">
    <property type="entry name" value="SPERM-ASSOCIATED ANTIGEN 16 PROTEIN"/>
    <property type="match status" value="1"/>
</dbReference>
<feature type="compositionally biased region" description="Basic and acidic residues" evidence="5">
    <location>
        <begin position="160"/>
        <end position="171"/>
    </location>
</feature>
<dbReference type="PROSITE" id="PS00678">
    <property type="entry name" value="WD_REPEATS_1"/>
    <property type="match status" value="2"/>
</dbReference>
<dbReference type="PANTHER" id="PTHR14604">
    <property type="entry name" value="WD40 REPEAT PF20"/>
    <property type="match status" value="1"/>
</dbReference>
<keyword evidence="7" id="KW-1185">Reference proteome</keyword>
<keyword evidence="4" id="KW-0175">Coiled coil</keyword>
<feature type="compositionally biased region" description="Low complexity" evidence="5">
    <location>
        <begin position="362"/>
        <end position="376"/>
    </location>
</feature>
<feature type="compositionally biased region" description="Low complexity" evidence="5">
    <location>
        <begin position="473"/>
        <end position="496"/>
    </location>
</feature>
<dbReference type="Proteomes" id="UP000274922">
    <property type="component" value="Unassembled WGS sequence"/>
</dbReference>
<dbReference type="Gene3D" id="2.130.10.10">
    <property type="entry name" value="YVTN repeat-like/Quinoprotein amine dehydrogenase"/>
    <property type="match status" value="2"/>
</dbReference>
<keyword evidence="1 3" id="KW-0853">WD repeat</keyword>
<feature type="coiled-coil region" evidence="4">
    <location>
        <begin position="295"/>
        <end position="343"/>
    </location>
</feature>